<dbReference type="GO" id="GO:1901359">
    <property type="term" value="F:tungstate binding"/>
    <property type="evidence" value="ECO:0007669"/>
    <property type="project" value="UniProtKB-ARBA"/>
</dbReference>
<dbReference type="NCBIfam" id="TIGR01256">
    <property type="entry name" value="modA"/>
    <property type="match status" value="1"/>
</dbReference>
<keyword evidence="3 7" id="KW-0479">Metal-binding</keyword>
<gene>
    <name evidence="9" type="ORF">SAMN04487963_0232</name>
</gene>
<evidence type="ECO:0000256" key="8">
    <source>
        <dbReference type="SAM" id="SignalP"/>
    </source>
</evidence>
<dbReference type="FunFam" id="3.40.190.10:FF:000035">
    <property type="entry name" value="Molybdate ABC transporter substrate-binding protein"/>
    <property type="match status" value="1"/>
</dbReference>
<name>A0A1I4L3G1_9GAMM</name>
<comment type="similarity">
    <text evidence="1">Belongs to the bacterial solute-binding protein ModA family.</text>
</comment>
<feature type="binding site" evidence="7">
    <location>
        <position position="59"/>
    </location>
    <ligand>
        <name>molybdate</name>
        <dbReference type="ChEBI" id="CHEBI:36264"/>
    </ligand>
</feature>
<dbReference type="EMBL" id="FOUE01000001">
    <property type="protein sequence ID" value="SFL85343.1"/>
    <property type="molecule type" value="Genomic_DNA"/>
</dbReference>
<reference evidence="10" key="1">
    <citation type="submission" date="2016-10" db="EMBL/GenBank/DDBJ databases">
        <authorList>
            <person name="Varghese N."/>
            <person name="Submissions S."/>
        </authorList>
    </citation>
    <scope>NUCLEOTIDE SEQUENCE [LARGE SCALE GENOMIC DNA]</scope>
    <source>
        <strain evidence="10">CGMCC 1.7061</strain>
    </source>
</reference>
<evidence type="ECO:0000256" key="3">
    <source>
        <dbReference type="ARBA" id="ARBA00022723"/>
    </source>
</evidence>
<keyword evidence="10" id="KW-1185">Reference proteome</keyword>
<accession>A0A1I4L3G1</accession>
<dbReference type="InterPro" id="IPR050682">
    <property type="entry name" value="ModA/WtpA"/>
</dbReference>
<evidence type="ECO:0000313" key="9">
    <source>
        <dbReference type="EMBL" id="SFL85343.1"/>
    </source>
</evidence>
<organism evidence="9 10">
    <name type="scientific">Marinobacter zhejiangensis</name>
    <dbReference type="NCBI Taxonomy" id="488535"/>
    <lineage>
        <taxon>Bacteria</taxon>
        <taxon>Pseudomonadati</taxon>
        <taxon>Pseudomonadota</taxon>
        <taxon>Gammaproteobacteria</taxon>
        <taxon>Pseudomonadales</taxon>
        <taxon>Marinobacteraceae</taxon>
        <taxon>Marinobacter</taxon>
    </lineage>
</organism>
<dbReference type="Proteomes" id="UP000198519">
    <property type="component" value="Unassembled WGS sequence"/>
</dbReference>
<evidence type="ECO:0000256" key="6">
    <source>
        <dbReference type="ARBA" id="ARBA00062515"/>
    </source>
</evidence>
<dbReference type="Gene3D" id="3.40.190.10">
    <property type="entry name" value="Periplasmic binding protein-like II"/>
    <property type="match status" value="2"/>
</dbReference>
<dbReference type="STRING" id="488535.SAMN04487963_0232"/>
<dbReference type="AlphaFoldDB" id="A0A1I4L3G1"/>
<feature type="signal peptide" evidence="8">
    <location>
        <begin position="1"/>
        <end position="22"/>
    </location>
</feature>
<dbReference type="PIRSF" id="PIRSF004846">
    <property type="entry name" value="ModA"/>
    <property type="match status" value="1"/>
</dbReference>
<protein>
    <submittedName>
        <fullName evidence="9">Molybdate transport system substrate-binding protein</fullName>
    </submittedName>
</protein>
<evidence type="ECO:0000256" key="5">
    <source>
        <dbReference type="ARBA" id="ARBA00023245"/>
    </source>
</evidence>
<dbReference type="CDD" id="cd13539">
    <property type="entry name" value="PBP2_AvModA"/>
    <property type="match status" value="1"/>
</dbReference>
<evidence type="ECO:0000256" key="7">
    <source>
        <dbReference type="PIRSR" id="PIRSR004846-1"/>
    </source>
</evidence>
<keyword evidence="5" id="KW-0826">Tungsten</keyword>
<dbReference type="PANTHER" id="PTHR30632">
    <property type="entry name" value="MOLYBDATE-BINDING PERIPLASMIC PROTEIN"/>
    <property type="match status" value="1"/>
</dbReference>
<sequence length="250" mass="27280">MIPRPFFWLFPLLALIPAVTQAELVRVAVAANFTDASRQLAERFQQDTGHQAIISYGSTGKLYAQILNGAPFDVFLAADEARPSLLEQQGQAVSGSRFTYARGKLVLWSRDANHFDNGPDYLAGGQFQRLAVANPRTAPYGLAAQQVLEGLDLWQPLQARLVRGESIAQTFQFVATGNAETGFVALAQVQAWPQSPGSLWDIPQSLYDPINQQAVLLSRGQDNPAAQAWLTFLASDAARAMIQQAGYDTD</sequence>
<dbReference type="InterPro" id="IPR044084">
    <property type="entry name" value="AvModA-like_subst-bd"/>
</dbReference>
<keyword evidence="4 8" id="KW-0732">Signal</keyword>
<feature type="binding site" evidence="7">
    <location>
        <position position="167"/>
    </location>
    <ligand>
        <name>molybdate</name>
        <dbReference type="ChEBI" id="CHEBI:36264"/>
    </ligand>
</feature>
<evidence type="ECO:0000313" key="10">
    <source>
        <dbReference type="Proteomes" id="UP000198519"/>
    </source>
</evidence>
<feature type="chain" id="PRO_5011635957" evidence="8">
    <location>
        <begin position="23"/>
        <end position="250"/>
    </location>
</feature>
<comment type="subunit">
    <text evidence="6">The complex is composed of two ATP-binding proteins (ModC), two transmembrane proteins (ModB) and a solute-binding protein (ModA).</text>
</comment>
<dbReference type="GO" id="GO:0030973">
    <property type="term" value="F:molybdate ion binding"/>
    <property type="evidence" value="ECO:0007669"/>
    <property type="project" value="InterPro"/>
</dbReference>
<dbReference type="GO" id="GO:0046872">
    <property type="term" value="F:metal ion binding"/>
    <property type="evidence" value="ECO:0007669"/>
    <property type="project" value="UniProtKB-KW"/>
</dbReference>
<dbReference type="InterPro" id="IPR005950">
    <property type="entry name" value="ModA"/>
</dbReference>
<dbReference type="PANTHER" id="PTHR30632:SF14">
    <property type="entry name" value="TUNGSTATE_MOLYBDATE_CHROMATE-BINDING PROTEIN MODA"/>
    <property type="match status" value="1"/>
</dbReference>
<proteinExistence type="inferred from homology"/>
<dbReference type="OrthoDB" id="9785015at2"/>
<dbReference type="RefSeq" id="WP_092020067.1">
    <property type="nucleotide sequence ID" value="NZ_FOUE01000001.1"/>
</dbReference>
<evidence type="ECO:0000256" key="4">
    <source>
        <dbReference type="ARBA" id="ARBA00022729"/>
    </source>
</evidence>
<keyword evidence="2 7" id="KW-0500">Molybdenum</keyword>
<dbReference type="Pfam" id="PF13531">
    <property type="entry name" value="SBP_bac_11"/>
    <property type="match status" value="1"/>
</dbReference>
<evidence type="ECO:0000256" key="1">
    <source>
        <dbReference type="ARBA" id="ARBA00009175"/>
    </source>
</evidence>
<dbReference type="GO" id="GO:0015689">
    <property type="term" value="P:molybdate ion transport"/>
    <property type="evidence" value="ECO:0007669"/>
    <property type="project" value="InterPro"/>
</dbReference>
<evidence type="ECO:0000256" key="2">
    <source>
        <dbReference type="ARBA" id="ARBA00022505"/>
    </source>
</evidence>
<dbReference type="SUPFAM" id="SSF53850">
    <property type="entry name" value="Periplasmic binding protein-like II"/>
    <property type="match status" value="1"/>
</dbReference>